<sequence length="39" mass="4050">MASESSIARSSTHGSTPTVASSGKMKFIFLHDGTSYTDG</sequence>
<protein>
    <submittedName>
        <fullName evidence="2">Uncharacterized protein</fullName>
    </submittedName>
</protein>
<reference evidence="2" key="1">
    <citation type="submission" date="2020-08" db="EMBL/GenBank/DDBJ databases">
        <title>Multicomponent nature underlies the extraordinary mechanical properties of spider dragline silk.</title>
        <authorList>
            <person name="Kono N."/>
            <person name="Nakamura H."/>
            <person name="Mori M."/>
            <person name="Yoshida Y."/>
            <person name="Ohtoshi R."/>
            <person name="Malay A.D."/>
            <person name="Moran D.A.P."/>
            <person name="Tomita M."/>
            <person name="Numata K."/>
            <person name="Arakawa K."/>
        </authorList>
    </citation>
    <scope>NUCLEOTIDE SEQUENCE</scope>
</reference>
<evidence type="ECO:0000313" key="3">
    <source>
        <dbReference type="Proteomes" id="UP000887013"/>
    </source>
</evidence>
<dbReference type="Proteomes" id="UP000887013">
    <property type="component" value="Unassembled WGS sequence"/>
</dbReference>
<dbReference type="AlphaFoldDB" id="A0A8X6U2R1"/>
<evidence type="ECO:0000313" key="2">
    <source>
        <dbReference type="EMBL" id="GFT72640.1"/>
    </source>
</evidence>
<organism evidence="2 3">
    <name type="scientific">Nephila pilipes</name>
    <name type="common">Giant wood spider</name>
    <name type="synonym">Nephila maculata</name>
    <dbReference type="NCBI Taxonomy" id="299642"/>
    <lineage>
        <taxon>Eukaryota</taxon>
        <taxon>Metazoa</taxon>
        <taxon>Ecdysozoa</taxon>
        <taxon>Arthropoda</taxon>
        <taxon>Chelicerata</taxon>
        <taxon>Arachnida</taxon>
        <taxon>Araneae</taxon>
        <taxon>Araneomorphae</taxon>
        <taxon>Entelegynae</taxon>
        <taxon>Araneoidea</taxon>
        <taxon>Nephilidae</taxon>
        <taxon>Nephila</taxon>
    </lineage>
</organism>
<proteinExistence type="predicted"/>
<keyword evidence="3" id="KW-1185">Reference proteome</keyword>
<name>A0A8X6U2R1_NEPPI</name>
<gene>
    <name evidence="2" type="ORF">NPIL_684101</name>
</gene>
<evidence type="ECO:0000256" key="1">
    <source>
        <dbReference type="SAM" id="MobiDB-lite"/>
    </source>
</evidence>
<accession>A0A8X6U2R1</accession>
<feature type="region of interest" description="Disordered" evidence="1">
    <location>
        <begin position="1"/>
        <end position="20"/>
    </location>
</feature>
<comment type="caution">
    <text evidence="2">The sequence shown here is derived from an EMBL/GenBank/DDBJ whole genome shotgun (WGS) entry which is preliminary data.</text>
</comment>
<dbReference type="EMBL" id="BMAW01070296">
    <property type="protein sequence ID" value="GFT72640.1"/>
    <property type="molecule type" value="Genomic_DNA"/>
</dbReference>
<feature type="non-terminal residue" evidence="2">
    <location>
        <position position="39"/>
    </location>
</feature>